<reference evidence="1 2" key="1">
    <citation type="journal article" date="2014" name="Nature">
        <title>The genomic substrate for adaptive radiation in African cichlid fish.</title>
        <authorList>
            <person name="Brawand D."/>
            <person name="Wagner C.E."/>
            <person name="Li Y.I."/>
            <person name="Malinsky M."/>
            <person name="Keller I."/>
            <person name="Fan S."/>
            <person name="Simakov O."/>
            <person name="Ng A.Y."/>
            <person name="Lim Z.W."/>
            <person name="Bezault E."/>
            <person name="Turner-Maier J."/>
            <person name="Johnson J."/>
            <person name="Alcazar R."/>
            <person name="Noh H.J."/>
            <person name="Russell P."/>
            <person name="Aken B."/>
            <person name="Alfoldi J."/>
            <person name="Amemiya C."/>
            <person name="Azzouzi N."/>
            <person name="Baroiller J.F."/>
            <person name="Barloy-Hubler F."/>
            <person name="Berlin A."/>
            <person name="Bloomquist R."/>
            <person name="Carleton K.L."/>
            <person name="Conte M.A."/>
            <person name="D'Cotta H."/>
            <person name="Eshel O."/>
            <person name="Gaffney L."/>
            <person name="Galibert F."/>
            <person name="Gante H.F."/>
            <person name="Gnerre S."/>
            <person name="Greuter L."/>
            <person name="Guyon R."/>
            <person name="Haddad N.S."/>
            <person name="Haerty W."/>
            <person name="Harris R.M."/>
            <person name="Hofmann H.A."/>
            <person name="Hourlier T."/>
            <person name="Hulata G."/>
            <person name="Jaffe D.B."/>
            <person name="Lara M."/>
            <person name="Lee A.P."/>
            <person name="MacCallum I."/>
            <person name="Mwaiko S."/>
            <person name="Nikaido M."/>
            <person name="Nishihara H."/>
            <person name="Ozouf-Costaz C."/>
            <person name="Penman D.J."/>
            <person name="Przybylski D."/>
            <person name="Rakotomanga M."/>
            <person name="Renn S.C.P."/>
            <person name="Ribeiro F.J."/>
            <person name="Ron M."/>
            <person name="Salzburger W."/>
            <person name="Sanchez-Pulido L."/>
            <person name="Santos M.E."/>
            <person name="Searle S."/>
            <person name="Sharpe T."/>
            <person name="Swofford R."/>
            <person name="Tan F.J."/>
            <person name="Williams L."/>
            <person name="Young S."/>
            <person name="Yin S."/>
            <person name="Okada N."/>
            <person name="Kocher T.D."/>
            <person name="Miska E.A."/>
            <person name="Lander E.S."/>
            <person name="Venkatesh B."/>
            <person name="Fernald R.D."/>
            <person name="Meyer A."/>
            <person name="Ponting C.P."/>
            <person name="Streelman J.T."/>
            <person name="Lindblad-Toh K."/>
            <person name="Seehausen O."/>
            <person name="Di Palma F."/>
        </authorList>
    </citation>
    <scope>NUCLEOTIDE SEQUENCE</scope>
</reference>
<dbReference type="Proteomes" id="UP000265160">
    <property type="component" value="LG4"/>
</dbReference>
<keyword evidence="2" id="KW-1185">Reference proteome</keyword>
<dbReference type="GO" id="GO:0006955">
    <property type="term" value="P:immune response"/>
    <property type="evidence" value="ECO:0007669"/>
    <property type="project" value="TreeGrafter"/>
</dbReference>
<dbReference type="PANTHER" id="PTHR14241">
    <property type="entry name" value="INTERFERON-INDUCED PROTEIN 44"/>
    <property type="match status" value="1"/>
</dbReference>
<protein>
    <recommendedName>
        <fullName evidence="3">G domain-containing protein</fullName>
    </recommendedName>
</protein>
<sequence>IQWNINNYQPHNSELQHLRILLHGPVGAGKSSFINSVDALLQGRMAANALADGIFGKSFTKTVLTVLILVWRGQSLVTLGRNYTVHVYTCETFLYTCLTDLIVFQVSPESSLSEHDHKYNKEPTLNDKVHVLVSVLDANKIKLMSDDIIKKMRTVRLAARDMGKSQACKINMEIVSVTSGIPLYCIFPVKNYHSEIQTDDDVDTLILANRITENSKINK</sequence>
<dbReference type="Ensembl" id="ENSMZET00005015774.1">
    <property type="protein sequence ID" value="ENSMZEP00005015281.1"/>
    <property type="gene ID" value="ENSMZEG00005011467.1"/>
</dbReference>
<evidence type="ECO:0000313" key="2">
    <source>
        <dbReference type="Proteomes" id="UP000265160"/>
    </source>
</evidence>
<evidence type="ECO:0000313" key="1">
    <source>
        <dbReference type="Ensembl" id="ENSMZEP00005015281.1"/>
    </source>
</evidence>
<reference evidence="1" key="2">
    <citation type="submission" date="2025-08" db="UniProtKB">
        <authorList>
            <consortium name="Ensembl"/>
        </authorList>
    </citation>
    <scope>IDENTIFICATION</scope>
</reference>
<dbReference type="PANTHER" id="PTHR14241:SF1">
    <property type="entry name" value="INTERFERON-INDUCED PROTEIN 44-RELATED"/>
    <property type="match status" value="1"/>
</dbReference>
<proteinExistence type="predicted"/>
<dbReference type="AlphaFoldDB" id="A0A3P9C080"/>
<accession>A0A3P9C080</accession>
<dbReference type="GeneTree" id="ENSGT00940000160560"/>
<reference evidence="1" key="3">
    <citation type="submission" date="2025-09" db="UniProtKB">
        <authorList>
            <consortium name="Ensembl"/>
        </authorList>
    </citation>
    <scope>IDENTIFICATION</scope>
</reference>
<organism evidence="1 2">
    <name type="scientific">Maylandia zebra</name>
    <name type="common">zebra mbuna</name>
    <dbReference type="NCBI Taxonomy" id="106582"/>
    <lineage>
        <taxon>Eukaryota</taxon>
        <taxon>Metazoa</taxon>
        <taxon>Chordata</taxon>
        <taxon>Craniata</taxon>
        <taxon>Vertebrata</taxon>
        <taxon>Euteleostomi</taxon>
        <taxon>Actinopterygii</taxon>
        <taxon>Neopterygii</taxon>
        <taxon>Teleostei</taxon>
        <taxon>Neoteleostei</taxon>
        <taxon>Acanthomorphata</taxon>
        <taxon>Ovalentaria</taxon>
        <taxon>Cichlomorphae</taxon>
        <taxon>Cichliformes</taxon>
        <taxon>Cichlidae</taxon>
        <taxon>African cichlids</taxon>
        <taxon>Pseudocrenilabrinae</taxon>
        <taxon>Haplochromini</taxon>
        <taxon>Maylandia</taxon>
        <taxon>Maylandia zebra complex</taxon>
    </lineage>
</organism>
<name>A0A3P9C080_9CICH</name>
<dbReference type="SUPFAM" id="SSF52540">
    <property type="entry name" value="P-loop containing nucleoside triphosphate hydrolases"/>
    <property type="match status" value="1"/>
</dbReference>
<dbReference type="STRING" id="106582.ENSMZEP00005015281"/>
<evidence type="ECO:0008006" key="3">
    <source>
        <dbReference type="Google" id="ProtNLM"/>
    </source>
</evidence>
<dbReference type="InterPro" id="IPR027417">
    <property type="entry name" value="P-loop_NTPase"/>
</dbReference>